<gene>
    <name evidence="1" type="ORF">D5018_21055</name>
</gene>
<protein>
    <submittedName>
        <fullName evidence="1">Uncharacterized protein</fullName>
    </submittedName>
</protein>
<dbReference type="RefSeq" id="WP_121840930.1">
    <property type="nucleotide sequence ID" value="NZ_ML014912.1"/>
</dbReference>
<dbReference type="Proteomes" id="UP000281474">
    <property type="component" value="Unassembled WGS sequence"/>
</dbReference>
<name>A0A3L8PR95_9GAMM</name>
<proteinExistence type="predicted"/>
<keyword evidence="2" id="KW-1185">Reference proteome</keyword>
<sequence length="84" mass="9785">MNVGKFDNLDLFIEAVFQGQGQGQGEENTDKYITIGECNYQILFLDGRYELGVNPNREYFDAEMETGFELRDFLIILELNRDLH</sequence>
<dbReference type="EMBL" id="QZEI01000163">
    <property type="protein sequence ID" value="RLV57724.1"/>
    <property type="molecule type" value="Genomic_DNA"/>
</dbReference>
<dbReference type="AlphaFoldDB" id="A0A3L8PR95"/>
<reference evidence="1 2" key="1">
    <citation type="submission" date="2018-09" db="EMBL/GenBank/DDBJ databases">
        <title>Phylogeny of the Shewanellaceae, and recommendation for two new genera, Pseudoshewanella and Parashewanella.</title>
        <authorList>
            <person name="Wang G."/>
        </authorList>
    </citation>
    <scope>NUCLEOTIDE SEQUENCE [LARGE SCALE GENOMIC DNA]</scope>
    <source>
        <strain evidence="1 2">C51</strain>
    </source>
</reference>
<comment type="caution">
    <text evidence="1">The sequence shown here is derived from an EMBL/GenBank/DDBJ whole genome shotgun (WGS) entry which is preliminary data.</text>
</comment>
<evidence type="ECO:0000313" key="2">
    <source>
        <dbReference type="Proteomes" id="UP000281474"/>
    </source>
</evidence>
<organism evidence="1 2">
    <name type="scientific">Parashewanella curva</name>
    <dbReference type="NCBI Taxonomy" id="2338552"/>
    <lineage>
        <taxon>Bacteria</taxon>
        <taxon>Pseudomonadati</taxon>
        <taxon>Pseudomonadota</taxon>
        <taxon>Gammaproteobacteria</taxon>
        <taxon>Alteromonadales</taxon>
        <taxon>Shewanellaceae</taxon>
        <taxon>Parashewanella</taxon>
    </lineage>
</organism>
<accession>A0A3L8PR95</accession>
<evidence type="ECO:0000313" key="1">
    <source>
        <dbReference type="EMBL" id="RLV57724.1"/>
    </source>
</evidence>